<proteinExistence type="predicted"/>
<sequence length="74" mass="8519">MNESTEVSRADSKWSATISVRLYLGRVQPGAAITTVIIVDYRRSQYNRVEMQLRSTGTDWIDRRTLRERTSVAV</sequence>
<dbReference type="Proteomes" id="UP000078541">
    <property type="component" value="Unassembled WGS sequence"/>
</dbReference>
<evidence type="ECO:0000313" key="1">
    <source>
        <dbReference type="EMBL" id="KYN33053.1"/>
    </source>
</evidence>
<accession>A0A195EXV0</accession>
<gene>
    <name evidence="1" type="ORF">ALC56_12687</name>
</gene>
<organism evidence="1 2">
    <name type="scientific">Trachymyrmex septentrionalis</name>
    <dbReference type="NCBI Taxonomy" id="34720"/>
    <lineage>
        <taxon>Eukaryota</taxon>
        <taxon>Metazoa</taxon>
        <taxon>Ecdysozoa</taxon>
        <taxon>Arthropoda</taxon>
        <taxon>Hexapoda</taxon>
        <taxon>Insecta</taxon>
        <taxon>Pterygota</taxon>
        <taxon>Neoptera</taxon>
        <taxon>Endopterygota</taxon>
        <taxon>Hymenoptera</taxon>
        <taxon>Apocrita</taxon>
        <taxon>Aculeata</taxon>
        <taxon>Formicoidea</taxon>
        <taxon>Formicidae</taxon>
        <taxon>Myrmicinae</taxon>
        <taxon>Trachymyrmex</taxon>
    </lineage>
</organism>
<reference evidence="1 2" key="1">
    <citation type="submission" date="2016-03" db="EMBL/GenBank/DDBJ databases">
        <title>Trachymyrmex septentrionalis WGS genome.</title>
        <authorList>
            <person name="Nygaard S."/>
            <person name="Hu H."/>
            <person name="Boomsma J."/>
            <person name="Zhang G."/>
        </authorList>
    </citation>
    <scope>NUCLEOTIDE SEQUENCE [LARGE SCALE GENOMIC DNA]</scope>
    <source>
        <strain evidence="1">Tsep2-gDNA-1</strain>
        <tissue evidence="1">Whole body</tissue>
    </source>
</reference>
<dbReference type="EMBL" id="KQ981920">
    <property type="protein sequence ID" value="KYN33053.1"/>
    <property type="molecule type" value="Genomic_DNA"/>
</dbReference>
<keyword evidence="2" id="KW-1185">Reference proteome</keyword>
<protein>
    <submittedName>
        <fullName evidence="1">Uncharacterized protein</fullName>
    </submittedName>
</protein>
<name>A0A195EXV0_9HYME</name>
<dbReference type="AlphaFoldDB" id="A0A195EXV0"/>
<evidence type="ECO:0000313" key="2">
    <source>
        <dbReference type="Proteomes" id="UP000078541"/>
    </source>
</evidence>